<dbReference type="EMBL" id="CAGKOT010000023">
    <property type="protein sequence ID" value="CAB5367022.1"/>
    <property type="molecule type" value="Genomic_DNA"/>
</dbReference>
<feature type="region of interest" description="Disordered" evidence="1">
    <location>
        <begin position="175"/>
        <end position="263"/>
    </location>
</feature>
<name>A0A916E6V3_9GLOM</name>
<gene>
    <name evidence="2" type="ORF">CHRIB12_LOCUS11127</name>
</gene>
<dbReference type="OrthoDB" id="2440459at2759"/>
<accession>A0A916E6V3</accession>
<evidence type="ECO:0000313" key="2">
    <source>
        <dbReference type="EMBL" id="CAB5367022.1"/>
    </source>
</evidence>
<evidence type="ECO:0000313" key="3">
    <source>
        <dbReference type="Proteomes" id="UP000684084"/>
    </source>
</evidence>
<feature type="compositionally biased region" description="Basic and acidic residues" evidence="1">
    <location>
        <begin position="223"/>
        <end position="233"/>
    </location>
</feature>
<dbReference type="AlphaFoldDB" id="A0A916E6V3"/>
<sequence>MDRNIIQQVNIIRLQLGRNVCIGLIRVWIRIWIRIWISVSVRINNTDYEDHKESFREDDYEAPQTLLQLMIRNVQNEVITEIWEVKPELSQTKSHFVILMADGSHSCTFRGGYVYTEKLKNIVSVKAKYGRSLGIARKALDLAQKLNCYNKLNGLLQMFIDEKQQELLQKDQTIDKENSNDHQRNDESDIICSNPVTSRRRGRPPNRYLSEGETANKNKKQKMTTDLELERIPENSNNGNNKKQRKCKGCQGVSHDLRNCKNS</sequence>
<reference evidence="2" key="1">
    <citation type="submission" date="2020-05" db="EMBL/GenBank/DDBJ databases">
        <authorList>
            <person name="Rincon C."/>
            <person name="Sanders R I."/>
            <person name="Robbins C."/>
            <person name="Chaturvedi A."/>
        </authorList>
    </citation>
    <scope>NUCLEOTIDE SEQUENCE</scope>
    <source>
        <strain evidence="2">CHB12</strain>
    </source>
</reference>
<dbReference type="Proteomes" id="UP000684084">
    <property type="component" value="Unassembled WGS sequence"/>
</dbReference>
<feature type="compositionally biased region" description="Basic and acidic residues" evidence="1">
    <location>
        <begin position="175"/>
        <end position="187"/>
    </location>
</feature>
<protein>
    <submittedName>
        <fullName evidence="2">Uncharacterized protein</fullName>
    </submittedName>
</protein>
<proteinExistence type="predicted"/>
<organism evidence="2 3">
    <name type="scientific">Rhizophagus irregularis</name>
    <dbReference type="NCBI Taxonomy" id="588596"/>
    <lineage>
        <taxon>Eukaryota</taxon>
        <taxon>Fungi</taxon>
        <taxon>Fungi incertae sedis</taxon>
        <taxon>Mucoromycota</taxon>
        <taxon>Glomeromycotina</taxon>
        <taxon>Glomeromycetes</taxon>
        <taxon>Glomerales</taxon>
        <taxon>Glomeraceae</taxon>
        <taxon>Rhizophagus</taxon>
    </lineage>
</organism>
<comment type="caution">
    <text evidence="2">The sequence shown here is derived from an EMBL/GenBank/DDBJ whole genome shotgun (WGS) entry which is preliminary data.</text>
</comment>
<evidence type="ECO:0000256" key="1">
    <source>
        <dbReference type="SAM" id="MobiDB-lite"/>
    </source>
</evidence>